<dbReference type="OrthoDB" id="7506088at2"/>
<keyword evidence="7" id="KW-1185">Reference proteome</keyword>
<dbReference type="GO" id="GO:0003677">
    <property type="term" value="F:DNA binding"/>
    <property type="evidence" value="ECO:0007669"/>
    <property type="project" value="UniProtKB-KW"/>
</dbReference>
<accession>A0A558RB29</accession>
<comment type="caution">
    <text evidence="6">The sequence shown here is derived from an EMBL/GenBank/DDBJ whole genome shotgun (WGS) entry which is preliminary data.</text>
</comment>
<name>A0A558RB29_9SPHN</name>
<dbReference type="PROSITE" id="PS51063">
    <property type="entry name" value="HTH_CRP_2"/>
    <property type="match status" value="1"/>
</dbReference>
<dbReference type="Pfam" id="PF00027">
    <property type="entry name" value="cNMP_binding"/>
    <property type="match status" value="1"/>
</dbReference>
<organism evidence="6 7">
    <name type="scientific">Alterirhizorhabdus solaris</name>
    <dbReference type="NCBI Taxonomy" id="2529389"/>
    <lineage>
        <taxon>Bacteria</taxon>
        <taxon>Pseudomonadati</taxon>
        <taxon>Pseudomonadota</taxon>
        <taxon>Alphaproteobacteria</taxon>
        <taxon>Sphingomonadales</taxon>
        <taxon>Rhizorhabdaceae</taxon>
        <taxon>Alterirhizorhabdus</taxon>
    </lineage>
</organism>
<keyword evidence="2" id="KW-0238">DNA-binding</keyword>
<gene>
    <name evidence="6" type="ORF">FOY91_04440</name>
</gene>
<dbReference type="InterPro" id="IPR012318">
    <property type="entry name" value="HTH_CRP"/>
</dbReference>
<dbReference type="GO" id="GO:0005829">
    <property type="term" value="C:cytosol"/>
    <property type="evidence" value="ECO:0007669"/>
    <property type="project" value="TreeGrafter"/>
</dbReference>
<evidence type="ECO:0000313" key="7">
    <source>
        <dbReference type="Proteomes" id="UP000318681"/>
    </source>
</evidence>
<dbReference type="PROSITE" id="PS50943">
    <property type="entry name" value="HTH_CROC1"/>
    <property type="match status" value="1"/>
</dbReference>
<keyword evidence="3" id="KW-0804">Transcription</keyword>
<dbReference type="Pfam" id="PF13545">
    <property type="entry name" value="HTH_Crp_2"/>
    <property type="match status" value="1"/>
</dbReference>
<dbReference type="InterPro" id="IPR000595">
    <property type="entry name" value="cNMP-bd_dom"/>
</dbReference>
<dbReference type="InterPro" id="IPR014710">
    <property type="entry name" value="RmlC-like_jellyroll"/>
</dbReference>
<proteinExistence type="predicted"/>
<sequence>MLYEPGDPLTHVYFPLSGMVSLVAVMHDGRAVETMTIGREGVVATSASGYVDPAFTRFLVQVPGKAVRVTAQGFEDMVDASIGLCSAVSRYREVLLRTTLQIVACNAIHSVRQRCARWILTTHDRSGTDLLPLTQAELAEMLGVKRNAISITIRELVRLGVVKNTRSLLQVVNRADLNFIACECYSLVYGEQARLLTDGPSPECND</sequence>
<protein>
    <submittedName>
        <fullName evidence="6">Crp/Fnr family transcriptional regulator</fullName>
    </submittedName>
</protein>
<feature type="domain" description="HTH crp-type" evidence="5">
    <location>
        <begin position="109"/>
        <end position="175"/>
    </location>
</feature>
<dbReference type="SUPFAM" id="SSF51206">
    <property type="entry name" value="cAMP-binding domain-like"/>
    <property type="match status" value="1"/>
</dbReference>
<dbReference type="PANTHER" id="PTHR24567">
    <property type="entry name" value="CRP FAMILY TRANSCRIPTIONAL REGULATORY PROTEIN"/>
    <property type="match status" value="1"/>
</dbReference>
<dbReference type="PANTHER" id="PTHR24567:SF74">
    <property type="entry name" value="HTH-TYPE TRANSCRIPTIONAL REGULATOR ARCR"/>
    <property type="match status" value="1"/>
</dbReference>
<dbReference type="AlphaFoldDB" id="A0A558RB29"/>
<evidence type="ECO:0000313" key="6">
    <source>
        <dbReference type="EMBL" id="TVV76482.1"/>
    </source>
</evidence>
<evidence type="ECO:0000259" key="5">
    <source>
        <dbReference type="PROSITE" id="PS51063"/>
    </source>
</evidence>
<dbReference type="InterPro" id="IPR001387">
    <property type="entry name" value="Cro/C1-type_HTH"/>
</dbReference>
<dbReference type="InterPro" id="IPR018490">
    <property type="entry name" value="cNMP-bd_dom_sf"/>
</dbReference>
<feature type="domain" description="HTH cro/C1-type" evidence="4">
    <location>
        <begin position="133"/>
        <end position="150"/>
    </location>
</feature>
<dbReference type="SUPFAM" id="SSF46785">
    <property type="entry name" value="Winged helix' DNA-binding domain"/>
    <property type="match status" value="1"/>
</dbReference>
<evidence type="ECO:0000256" key="3">
    <source>
        <dbReference type="ARBA" id="ARBA00023163"/>
    </source>
</evidence>
<reference evidence="6 7" key="1">
    <citation type="submission" date="2019-07" db="EMBL/GenBank/DDBJ databases">
        <title>Sphingomonas solaris sp. nov., isolated from a solar panel from Boston, Massachusetts.</title>
        <authorList>
            <person name="Tanner K."/>
            <person name="Pascual J."/>
            <person name="Mancuso C."/>
            <person name="Pereto J."/>
            <person name="Khalil A."/>
            <person name="Vilanova C."/>
        </authorList>
    </citation>
    <scope>NUCLEOTIDE SEQUENCE [LARGE SCALE GENOMIC DNA]</scope>
    <source>
        <strain evidence="6 7">R4DWN</strain>
    </source>
</reference>
<dbReference type="InterPro" id="IPR036390">
    <property type="entry name" value="WH_DNA-bd_sf"/>
</dbReference>
<dbReference type="GO" id="GO:0003700">
    <property type="term" value="F:DNA-binding transcription factor activity"/>
    <property type="evidence" value="ECO:0007669"/>
    <property type="project" value="TreeGrafter"/>
</dbReference>
<dbReference type="EMBL" id="VNIM01000010">
    <property type="protein sequence ID" value="TVV76482.1"/>
    <property type="molecule type" value="Genomic_DNA"/>
</dbReference>
<dbReference type="Proteomes" id="UP000318681">
    <property type="component" value="Unassembled WGS sequence"/>
</dbReference>
<keyword evidence="1" id="KW-0805">Transcription regulation</keyword>
<evidence type="ECO:0000256" key="1">
    <source>
        <dbReference type="ARBA" id="ARBA00023015"/>
    </source>
</evidence>
<evidence type="ECO:0000256" key="2">
    <source>
        <dbReference type="ARBA" id="ARBA00023125"/>
    </source>
</evidence>
<dbReference type="Gene3D" id="2.60.120.10">
    <property type="entry name" value="Jelly Rolls"/>
    <property type="match status" value="1"/>
</dbReference>
<dbReference type="InterPro" id="IPR050397">
    <property type="entry name" value="Env_Response_Regulators"/>
</dbReference>
<evidence type="ECO:0000259" key="4">
    <source>
        <dbReference type="PROSITE" id="PS50943"/>
    </source>
</evidence>